<evidence type="ECO:0000313" key="2">
    <source>
        <dbReference type="Proteomes" id="UP000199137"/>
    </source>
</evidence>
<accession>A0A1I5J8E1</accession>
<dbReference type="STRING" id="112413.SAMN05421854_102995"/>
<evidence type="ECO:0000313" key="1">
    <source>
        <dbReference type="EMBL" id="SFO69027.1"/>
    </source>
</evidence>
<dbReference type="EMBL" id="FOWC01000002">
    <property type="protein sequence ID" value="SFO69027.1"/>
    <property type="molecule type" value="Genomic_DNA"/>
</dbReference>
<sequence>MVAIKRYCAALRAGTDLRDGITDRRAAALGPTPVSTRGLVAA</sequence>
<organism evidence="1 2">
    <name type="scientific">Amycolatopsis rubida</name>
    <dbReference type="NCBI Taxonomy" id="112413"/>
    <lineage>
        <taxon>Bacteria</taxon>
        <taxon>Bacillati</taxon>
        <taxon>Actinomycetota</taxon>
        <taxon>Actinomycetes</taxon>
        <taxon>Pseudonocardiales</taxon>
        <taxon>Pseudonocardiaceae</taxon>
        <taxon>Amycolatopsis</taxon>
    </lineage>
</organism>
<dbReference type="Proteomes" id="UP000199137">
    <property type="component" value="Unassembled WGS sequence"/>
</dbReference>
<dbReference type="AlphaFoldDB" id="A0A1I5J8E1"/>
<reference evidence="1 2" key="1">
    <citation type="submission" date="2016-10" db="EMBL/GenBank/DDBJ databases">
        <authorList>
            <person name="de Groot N.N."/>
        </authorList>
    </citation>
    <scope>NUCLEOTIDE SEQUENCE [LARGE SCALE GENOMIC DNA]</scope>
    <source>
        <strain evidence="1 2">DSM 44637</strain>
    </source>
</reference>
<protein>
    <submittedName>
        <fullName evidence="1">Uncharacterized protein</fullName>
    </submittedName>
</protein>
<proteinExistence type="predicted"/>
<gene>
    <name evidence="1" type="ORF">SAMN05421854_102995</name>
</gene>
<name>A0A1I5J8E1_9PSEU</name>
<dbReference type="RefSeq" id="WP_255366053.1">
    <property type="nucleotide sequence ID" value="NZ_FOWC01000002.1"/>
</dbReference>